<organism evidence="5 6">
    <name type="scientific">Chironomus riparius</name>
    <dbReference type="NCBI Taxonomy" id="315576"/>
    <lineage>
        <taxon>Eukaryota</taxon>
        <taxon>Metazoa</taxon>
        <taxon>Ecdysozoa</taxon>
        <taxon>Arthropoda</taxon>
        <taxon>Hexapoda</taxon>
        <taxon>Insecta</taxon>
        <taxon>Pterygota</taxon>
        <taxon>Neoptera</taxon>
        <taxon>Endopterygota</taxon>
        <taxon>Diptera</taxon>
        <taxon>Nematocera</taxon>
        <taxon>Chironomoidea</taxon>
        <taxon>Chironomidae</taxon>
        <taxon>Chironominae</taxon>
        <taxon>Chironomus</taxon>
    </lineage>
</organism>
<dbReference type="AlphaFoldDB" id="A0A9N9RIF8"/>
<evidence type="ECO:0000256" key="1">
    <source>
        <dbReference type="ARBA" id="ARBA00009407"/>
    </source>
</evidence>
<feature type="domain" description="Sin1 N-terminal" evidence="2">
    <location>
        <begin position="18"/>
        <end position="146"/>
    </location>
</feature>
<dbReference type="GO" id="GO:0031932">
    <property type="term" value="C:TORC2 complex"/>
    <property type="evidence" value="ECO:0007669"/>
    <property type="project" value="InterPro"/>
</dbReference>
<keyword evidence="6" id="KW-1185">Reference proteome</keyword>
<evidence type="ECO:0008006" key="7">
    <source>
        <dbReference type="Google" id="ProtNLM"/>
    </source>
</evidence>
<gene>
    <name evidence="5" type="ORF">CHIRRI_LOCUS1609</name>
</gene>
<dbReference type="InterPro" id="IPR031313">
    <property type="entry name" value="Sin1_PH_dom"/>
</dbReference>
<dbReference type="PANTHER" id="PTHR13335">
    <property type="entry name" value="TARGET OF RAPAMYCIN COMPLEX 2 SUBUNIT MAPKAP1"/>
    <property type="match status" value="1"/>
</dbReference>
<dbReference type="GO" id="GO:0005546">
    <property type="term" value="F:phosphatidylinositol-4,5-bisphosphate binding"/>
    <property type="evidence" value="ECO:0007669"/>
    <property type="project" value="TreeGrafter"/>
</dbReference>
<dbReference type="InterPro" id="IPR011993">
    <property type="entry name" value="PH-like_dom_sf"/>
</dbReference>
<reference evidence="5" key="1">
    <citation type="submission" date="2022-01" db="EMBL/GenBank/DDBJ databases">
        <authorList>
            <person name="King R."/>
        </authorList>
    </citation>
    <scope>NUCLEOTIDE SEQUENCE</scope>
</reference>
<sequence length="494" mass="57228">MATFNNKHWLLTHIRNSFISTDDTGISELVMNSDDLAKNLANSYSKMKLSPGNNAIVDESLFYIYPDLINEEEDTEDLLSQSFDINYTQEGPFAFRFRTNTAAKLEKISEIRKKQSQMKTVKVDDSIIKLNQEIEDDSTLFIRKEVNKTINEPVRSKLTEQFETLPPIQLNKFREYSIFDGSSYPSNESKTIQVYITPISELKDYPIRCCVHSIAKIEEFIGYILFKCLNLYPEYAEHLEEVKNYGLFISDESGEPDLDFPALDLTEVIAKYQFNILALAKRVIPHMQNRTLSVASDTTTVFIHPVIRQPSIDTNRSLPTNLRNNQNELAMNVHETMVEAPIYQAYRVYLVTKKHFKTEVQLGISAEKIEVDPLQQKSSNYFFRLKSTHFSMESVAFCEVTSRKSSRFEFRISYNPLHYDPLSFAASTSFDTTISFPSYTLKTMTFETDPTTAEQICLKVNNILLLRTSSVRREYLNRHEKIKKSFIRKKKFPI</sequence>
<evidence type="ECO:0000259" key="3">
    <source>
        <dbReference type="Pfam" id="PF16978"/>
    </source>
</evidence>
<protein>
    <recommendedName>
        <fullName evidence="7">Target of rapamycin complex 2 subunit MAPKAP1</fullName>
    </recommendedName>
</protein>
<dbReference type="PANTHER" id="PTHR13335:SF1">
    <property type="entry name" value="TARGET OF RAPAMYCIN COMPLEX 2 SUBUNIT MAPKAP1"/>
    <property type="match status" value="1"/>
</dbReference>
<evidence type="ECO:0000313" key="5">
    <source>
        <dbReference type="EMBL" id="CAG9798627.1"/>
    </source>
</evidence>
<dbReference type="InterPro" id="IPR032679">
    <property type="entry name" value="Sin1_N"/>
</dbReference>
<dbReference type="GO" id="GO:0005737">
    <property type="term" value="C:cytoplasm"/>
    <property type="evidence" value="ECO:0007669"/>
    <property type="project" value="TreeGrafter"/>
</dbReference>
<proteinExistence type="inferred from homology"/>
<feature type="domain" description="SIN1-type PH" evidence="4">
    <location>
        <begin position="342"/>
        <end position="464"/>
    </location>
</feature>
<dbReference type="InterPro" id="IPR008828">
    <property type="entry name" value="Sin1/Avo1"/>
</dbReference>
<evidence type="ECO:0000259" key="2">
    <source>
        <dbReference type="Pfam" id="PF05422"/>
    </source>
</evidence>
<feature type="domain" description="CRIM" evidence="3">
    <location>
        <begin position="156"/>
        <end position="282"/>
    </location>
</feature>
<reference evidence="5" key="2">
    <citation type="submission" date="2022-10" db="EMBL/GenBank/DDBJ databases">
        <authorList>
            <consortium name="ENA_rothamsted_submissions"/>
            <consortium name="culmorum"/>
            <person name="King R."/>
        </authorList>
    </citation>
    <scope>NUCLEOTIDE SEQUENCE</scope>
</reference>
<evidence type="ECO:0000259" key="4">
    <source>
        <dbReference type="Pfam" id="PF16979"/>
    </source>
</evidence>
<dbReference type="Pfam" id="PF05422">
    <property type="entry name" value="SIN1"/>
    <property type="match status" value="1"/>
</dbReference>
<dbReference type="GO" id="GO:0038203">
    <property type="term" value="P:TORC2 signaling"/>
    <property type="evidence" value="ECO:0007669"/>
    <property type="project" value="TreeGrafter"/>
</dbReference>
<dbReference type="Proteomes" id="UP001153620">
    <property type="component" value="Chromosome 1"/>
</dbReference>
<dbReference type="EMBL" id="OU895877">
    <property type="protein sequence ID" value="CAG9798627.1"/>
    <property type="molecule type" value="Genomic_DNA"/>
</dbReference>
<dbReference type="GO" id="GO:0005886">
    <property type="term" value="C:plasma membrane"/>
    <property type="evidence" value="ECO:0007669"/>
    <property type="project" value="TreeGrafter"/>
</dbReference>
<accession>A0A9N9RIF8</accession>
<name>A0A9N9RIF8_9DIPT</name>
<dbReference type="Gene3D" id="2.30.29.30">
    <property type="entry name" value="Pleckstrin-homology domain (PH domain)/Phosphotyrosine-binding domain (PTB)"/>
    <property type="match status" value="1"/>
</dbReference>
<evidence type="ECO:0000313" key="6">
    <source>
        <dbReference type="Proteomes" id="UP001153620"/>
    </source>
</evidence>
<dbReference type="InterPro" id="IPR031567">
    <property type="entry name" value="CRIM_dom"/>
</dbReference>
<dbReference type="Pfam" id="PF16979">
    <property type="entry name" value="SIN1_PH"/>
    <property type="match status" value="1"/>
</dbReference>
<dbReference type="Pfam" id="PF16978">
    <property type="entry name" value="CRIM"/>
    <property type="match status" value="1"/>
</dbReference>
<comment type="similarity">
    <text evidence="1">Belongs to the SIN1 family.</text>
</comment>
<dbReference type="OrthoDB" id="241990at2759"/>